<reference evidence="2" key="1">
    <citation type="submission" date="2013-12" db="EMBL/GenBank/DDBJ databases">
        <title>A Varibaculum cambriense genome reconstructed from a premature infant gut community with otherwise low bacterial novelty that shifts toward anaerobic metabolism during the third week of life.</title>
        <authorList>
            <person name="Brown C.T."/>
            <person name="Sharon I."/>
            <person name="Thomas B.C."/>
            <person name="Castelle C.J."/>
            <person name="Morowitz M.J."/>
            <person name="Banfield J.F."/>
        </authorList>
    </citation>
    <scope>NUCLEOTIDE SEQUENCE</scope>
</reference>
<feature type="transmembrane region" description="Helical" evidence="1">
    <location>
        <begin position="20"/>
        <end position="39"/>
    </location>
</feature>
<gene>
    <name evidence="2" type="ORF">Q604_UNBC02390G0001</name>
</gene>
<dbReference type="EMBL" id="AZMM01002390">
    <property type="protein sequence ID" value="ETJ43603.1"/>
    <property type="molecule type" value="Genomic_DNA"/>
</dbReference>
<keyword evidence="1" id="KW-0472">Membrane</keyword>
<keyword evidence="1" id="KW-1133">Transmembrane helix</keyword>
<proteinExistence type="predicted"/>
<accession>W1YM04</accession>
<evidence type="ECO:0000313" key="2">
    <source>
        <dbReference type="EMBL" id="ETJ43603.1"/>
    </source>
</evidence>
<protein>
    <submittedName>
        <fullName evidence="2">Uncharacterized protein</fullName>
    </submittedName>
</protein>
<name>W1YM04_9ZZZZ</name>
<comment type="caution">
    <text evidence="2">The sequence shown here is derived from an EMBL/GenBank/DDBJ whole genome shotgun (WGS) entry which is preliminary data.</text>
</comment>
<evidence type="ECO:0000256" key="1">
    <source>
        <dbReference type="SAM" id="Phobius"/>
    </source>
</evidence>
<organism evidence="2">
    <name type="scientific">human gut metagenome</name>
    <dbReference type="NCBI Taxonomy" id="408170"/>
    <lineage>
        <taxon>unclassified sequences</taxon>
        <taxon>metagenomes</taxon>
        <taxon>organismal metagenomes</taxon>
    </lineage>
</organism>
<feature type="non-terminal residue" evidence="2">
    <location>
        <position position="64"/>
    </location>
</feature>
<dbReference type="AlphaFoldDB" id="W1YM04"/>
<keyword evidence="1" id="KW-0812">Transmembrane</keyword>
<sequence>MIQLLCVYRLDIVTKMVMRLYTDGISSLVSNYIFLMVVIRLDRENSTRATQIQPKAMSWAVPKL</sequence>